<dbReference type="PANTHER" id="PTHR19444:SF50">
    <property type="match status" value="1"/>
</dbReference>
<dbReference type="GO" id="GO:0055120">
    <property type="term" value="C:striated muscle dense body"/>
    <property type="evidence" value="ECO:0007669"/>
    <property type="project" value="TreeGrafter"/>
</dbReference>
<dbReference type="EMBL" id="OD564420">
    <property type="protein sequence ID" value="CAD7438244.1"/>
    <property type="molecule type" value="Genomic_DNA"/>
</dbReference>
<feature type="transmembrane region" description="Helical" evidence="2">
    <location>
        <begin position="620"/>
        <end position="640"/>
    </location>
</feature>
<reference evidence="3" key="1">
    <citation type="submission" date="2020-11" db="EMBL/GenBank/DDBJ databases">
        <authorList>
            <person name="Tran Van P."/>
        </authorList>
    </citation>
    <scope>NUCLEOTIDE SEQUENCE</scope>
</reference>
<keyword evidence="2" id="KW-1133">Transmembrane helix</keyword>
<dbReference type="SUPFAM" id="SSF103473">
    <property type="entry name" value="MFS general substrate transporter"/>
    <property type="match status" value="1"/>
</dbReference>
<protein>
    <recommendedName>
        <fullName evidence="4">UNC93-like protein</fullName>
    </recommendedName>
</protein>
<feature type="transmembrane region" description="Helical" evidence="2">
    <location>
        <begin position="646"/>
        <end position="665"/>
    </location>
</feature>
<accession>A0A7R9HWK3</accession>
<gene>
    <name evidence="3" type="ORF">TBIB3V08_LOCUS839</name>
</gene>
<dbReference type="InterPro" id="IPR036259">
    <property type="entry name" value="MFS_trans_sf"/>
</dbReference>
<evidence type="ECO:0008006" key="4">
    <source>
        <dbReference type="Google" id="ProtNLM"/>
    </source>
</evidence>
<evidence type="ECO:0000313" key="3">
    <source>
        <dbReference type="EMBL" id="CAD7438244.1"/>
    </source>
</evidence>
<feature type="transmembrane region" description="Helical" evidence="2">
    <location>
        <begin position="672"/>
        <end position="691"/>
    </location>
</feature>
<feature type="transmembrane region" description="Helical" evidence="2">
    <location>
        <begin position="381"/>
        <end position="404"/>
    </location>
</feature>
<dbReference type="GO" id="GO:0043266">
    <property type="term" value="P:regulation of potassium ion transport"/>
    <property type="evidence" value="ECO:0007669"/>
    <property type="project" value="TreeGrafter"/>
</dbReference>
<keyword evidence="2" id="KW-0472">Membrane</keyword>
<evidence type="ECO:0000256" key="2">
    <source>
        <dbReference type="SAM" id="Phobius"/>
    </source>
</evidence>
<feature type="transmembrane region" description="Helical" evidence="2">
    <location>
        <begin position="758"/>
        <end position="779"/>
    </location>
</feature>
<dbReference type="GO" id="GO:0006937">
    <property type="term" value="P:regulation of muscle contraction"/>
    <property type="evidence" value="ECO:0007669"/>
    <property type="project" value="TreeGrafter"/>
</dbReference>
<comment type="similarity">
    <text evidence="1">Belongs to the unc-93 family.</text>
</comment>
<organism evidence="3">
    <name type="scientific">Timema bartmani</name>
    <dbReference type="NCBI Taxonomy" id="61472"/>
    <lineage>
        <taxon>Eukaryota</taxon>
        <taxon>Metazoa</taxon>
        <taxon>Ecdysozoa</taxon>
        <taxon>Arthropoda</taxon>
        <taxon>Hexapoda</taxon>
        <taxon>Insecta</taxon>
        <taxon>Pterygota</taxon>
        <taxon>Neoptera</taxon>
        <taxon>Polyneoptera</taxon>
        <taxon>Phasmatodea</taxon>
        <taxon>Timematodea</taxon>
        <taxon>Timematoidea</taxon>
        <taxon>Timematidae</taxon>
        <taxon>Timema</taxon>
    </lineage>
</organism>
<feature type="transmembrane region" description="Helical" evidence="2">
    <location>
        <begin position="323"/>
        <end position="346"/>
    </location>
</feature>
<dbReference type="Gene3D" id="1.20.1250.20">
    <property type="entry name" value="MFS general substrate transporter like domains"/>
    <property type="match status" value="1"/>
</dbReference>
<feature type="transmembrane region" description="Helical" evidence="2">
    <location>
        <begin position="499"/>
        <end position="523"/>
    </location>
</feature>
<dbReference type="InterPro" id="IPR051951">
    <property type="entry name" value="UNC-93_regulatory"/>
</dbReference>
<feature type="transmembrane region" description="Helical" evidence="2">
    <location>
        <begin position="291"/>
        <end position="311"/>
    </location>
</feature>
<evidence type="ECO:0000256" key="1">
    <source>
        <dbReference type="ARBA" id="ARBA00009172"/>
    </source>
</evidence>
<dbReference type="PANTHER" id="PTHR19444">
    <property type="entry name" value="UNC-93 RELATED"/>
    <property type="match status" value="1"/>
</dbReference>
<name>A0A7R9HWK3_9NEOP</name>
<dbReference type="GO" id="GO:0005886">
    <property type="term" value="C:plasma membrane"/>
    <property type="evidence" value="ECO:0007669"/>
    <property type="project" value="TreeGrafter"/>
</dbReference>
<dbReference type="AlphaFoldDB" id="A0A7R9HWK3"/>
<keyword evidence="2" id="KW-0812">Transmembrane</keyword>
<dbReference type="GO" id="GO:0015459">
    <property type="term" value="F:potassium channel regulator activity"/>
    <property type="evidence" value="ECO:0007669"/>
    <property type="project" value="TreeGrafter"/>
</dbReference>
<proteinExistence type="inferred from homology"/>
<sequence>MVLEGNYEVLDEWISYSVTFGRGKYKWVDRRSLITNRYCQWVITENRNKMENFMYFSEKLILPIRKDLVKQSKGPIGSSTEIKQEDVNIFTINIFNEFNISENIATSDSDLGFPEDYVTKRQEWTPSLGDLAGLVVRPLATHMRSHSDGCRAINISNVSLKKQSVDSPLPLTPGESFSNASKKVDVYTQTRDEDADVDTSKKDANTFHKLSSNNLDNYISFTPNTLFEAVKNLKESMTKYRTDRNRLTSDRLESASDLNILCRKKKESPSESGSICSAGPEAIHRLKGDKLWVVLNVVSLGIAFMILSTAFDGTVDLQSSMNAGQGLGTISLTSMYIISVLSNLCLPMVIIRKVGCKRTVAVCFLAYIPFIIAQMDATYYTLIPGAILIGIALGPIYCAACTYLKVLAQVFSRPDVSTSNTLVVRFLAVFYMFINLSQVWGNVVSAFVLSREATYNSSVEMTVSRICGANFCPNNDAANEADPNLWRPSKYEVHTIIKIYLSCTVIAFFIVLFGVSSLSNFVLKLILIESNVDLSILPTCPDQYLSLPLPLLSRYRTEEDCGISAFDLLTSTVKMVKERNQLLLIPISLWLGTHKAFIEEEFTEAFVACAWGMGGIGNVMITYSVTTVLAAVVAGSTAHWVDRAPVLSAATLLHASVVVAMLLWQPETTHKFIFFAMAMLWAVTGSVWLVHLTGEGDVSRWDEDTVIEGVRGFIFQTMCANIFPGREEAAFSNLRLWEALGFVIASGYSHQVCMRHKLYFQLGFVLTGTLCYLILEVVLHRQKKKWTLRSPLRDVQLLISQCEEN</sequence>
<feature type="transmembrane region" description="Helical" evidence="2">
    <location>
        <begin position="358"/>
        <end position="375"/>
    </location>
</feature>